<evidence type="ECO:0000256" key="4">
    <source>
        <dbReference type="ARBA" id="ARBA00022475"/>
    </source>
</evidence>
<dbReference type="InterPro" id="IPR038770">
    <property type="entry name" value="Na+/solute_symporter_sf"/>
</dbReference>
<gene>
    <name evidence="12" type="ORF">NCTC12475_00107</name>
</gene>
<feature type="transmembrane region" description="Helical" evidence="10">
    <location>
        <begin position="268"/>
        <end position="289"/>
    </location>
</feature>
<keyword evidence="7 10" id="KW-1133">Transmembrane helix</keyword>
<evidence type="ECO:0000313" key="12">
    <source>
        <dbReference type="EMBL" id="SUX09597.1"/>
    </source>
</evidence>
<dbReference type="Proteomes" id="UP000254920">
    <property type="component" value="Unassembled WGS sequence"/>
</dbReference>
<name>A0A381DGW3_9BACT</name>
<evidence type="ECO:0000256" key="7">
    <source>
        <dbReference type="ARBA" id="ARBA00022989"/>
    </source>
</evidence>
<dbReference type="PROSITE" id="PS51202">
    <property type="entry name" value="RCK_C"/>
    <property type="match status" value="1"/>
</dbReference>
<keyword evidence="5" id="KW-0630">Potassium</keyword>
<dbReference type="PANTHER" id="PTHR32507">
    <property type="entry name" value="NA(+)/H(+) ANTIPORTER 1"/>
    <property type="match status" value="1"/>
</dbReference>
<dbReference type="EMBL" id="UFVD01000001">
    <property type="protein sequence ID" value="SUX09597.1"/>
    <property type="molecule type" value="Genomic_DNA"/>
</dbReference>
<keyword evidence="5" id="KW-0633">Potassium transport</keyword>
<keyword evidence="4" id="KW-1003">Cell membrane</keyword>
<dbReference type="SUPFAM" id="SSF116726">
    <property type="entry name" value="TrkA C-terminal domain-like"/>
    <property type="match status" value="1"/>
</dbReference>
<dbReference type="GO" id="GO:1902600">
    <property type="term" value="P:proton transmembrane transport"/>
    <property type="evidence" value="ECO:0007669"/>
    <property type="project" value="InterPro"/>
</dbReference>
<evidence type="ECO:0000256" key="3">
    <source>
        <dbReference type="ARBA" id="ARBA00022449"/>
    </source>
</evidence>
<feature type="transmembrane region" description="Helical" evidence="10">
    <location>
        <begin position="188"/>
        <end position="206"/>
    </location>
</feature>
<feature type="transmembrane region" description="Helical" evidence="10">
    <location>
        <begin position="157"/>
        <end position="176"/>
    </location>
</feature>
<feature type="transmembrane region" description="Helical" evidence="10">
    <location>
        <begin position="218"/>
        <end position="235"/>
    </location>
</feature>
<dbReference type="GO" id="GO:0006813">
    <property type="term" value="P:potassium ion transport"/>
    <property type="evidence" value="ECO:0007669"/>
    <property type="project" value="UniProtKB-KW"/>
</dbReference>
<evidence type="ECO:0000256" key="10">
    <source>
        <dbReference type="SAM" id="Phobius"/>
    </source>
</evidence>
<dbReference type="AlphaFoldDB" id="A0A381DGW3"/>
<keyword evidence="3" id="KW-0050">Antiport</keyword>
<evidence type="ECO:0000256" key="5">
    <source>
        <dbReference type="ARBA" id="ARBA00022538"/>
    </source>
</evidence>
<accession>A0A381DGW3</accession>
<dbReference type="InterPro" id="IPR006037">
    <property type="entry name" value="RCK_C"/>
</dbReference>
<dbReference type="NCBIfam" id="NF003716">
    <property type="entry name" value="PRK05326.1-3"/>
    <property type="match status" value="1"/>
</dbReference>
<dbReference type="Gene3D" id="3.30.70.1450">
    <property type="entry name" value="Regulator of K+ conductance, C-terminal domain"/>
    <property type="match status" value="1"/>
</dbReference>
<keyword evidence="8" id="KW-0406">Ion transport</keyword>
<dbReference type="Pfam" id="PF00999">
    <property type="entry name" value="Na_H_Exchanger"/>
    <property type="match status" value="1"/>
</dbReference>
<proteinExistence type="predicted"/>
<comment type="subcellular location">
    <subcellularLocation>
        <location evidence="1">Cell membrane</location>
        <topology evidence="1">Multi-pass membrane protein</topology>
    </subcellularLocation>
</comment>
<evidence type="ECO:0000256" key="6">
    <source>
        <dbReference type="ARBA" id="ARBA00022692"/>
    </source>
</evidence>
<dbReference type="PANTHER" id="PTHR32507:SF7">
    <property type="entry name" value="K(+)_H(+) ANTIPORTER NHAP2"/>
    <property type="match status" value="1"/>
</dbReference>
<dbReference type="InterPro" id="IPR036721">
    <property type="entry name" value="RCK_C_sf"/>
</dbReference>
<dbReference type="NCBIfam" id="NF003715">
    <property type="entry name" value="PRK05326.1-2"/>
    <property type="match status" value="1"/>
</dbReference>
<protein>
    <submittedName>
        <fullName evidence="12">Potassium/proton antiporter</fullName>
    </submittedName>
</protein>
<keyword evidence="9 10" id="KW-0472">Membrane</keyword>
<feature type="transmembrane region" description="Helical" evidence="10">
    <location>
        <begin position="6"/>
        <end position="22"/>
    </location>
</feature>
<organism evidence="12 13">
    <name type="scientific">Campylobacter sputorum subsp. sputorum</name>
    <dbReference type="NCBI Taxonomy" id="32024"/>
    <lineage>
        <taxon>Bacteria</taxon>
        <taxon>Pseudomonadati</taxon>
        <taxon>Campylobacterota</taxon>
        <taxon>Epsilonproteobacteria</taxon>
        <taxon>Campylobacterales</taxon>
        <taxon>Campylobacteraceae</taxon>
        <taxon>Campylobacter</taxon>
    </lineage>
</organism>
<feature type="transmembrane region" description="Helical" evidence="10">
    <location>
        <begin position="332"/>
        <end position="349"/>
    </location>
</feature>
<dbReference type="OrthoDB" id="9810759at2"/>
<dbReference type="Pfam" id="PF02080">
    <property type="entry name" value="TrkA_C"/>
    <property type="match status" value="1"/>
</dbReference>
<dbReference type="GO" id="GO:0015297">
    <property type="term" value="F:antiporter activity"/>
    <property type="evidence" value="ECO:0007669"/>
    <property type="project" value="UniProtKB-KW"/>
</dbReference>
<feature type="transmembrane region" description="Helical" evidence="10">
    <location>
        <begin position="29"/>
        <end position="49"/>
    </location>
</feature>
<dbReference type="GO" id="GO:0008324">
    <property type="term" value="F:monoatomic cation transmembrane transporter activity"/>
    <property type="evidence" value="ECO:0007669"/>
    <property type="project" value="InterPro"/>
</dbReference>
<keyword evidence="6 10" id="KW-0812">Transmembrane</keyword>
<sequence length="485" mass="52957">MEENLIIIGVLFLASIFFSKISDKYGIPALIVFLCVGMLAGSDGILGLPFDDTKFAALVGNLALIFILFAGGFDTNIKSVAPILKVSIVLATLGVVITAIVLGLFIYLLLGWSLLESFLLGAIISSTDAAAVFAILRSRGIKLKNNLGELLEFESGSNDPMAIFLTMTIIGIISASQTPTAGNIAIELAMQFFIGGVVGYACGCSLPSILNKIQLSSWGFYPILVLGFVCLVFGITTKIGGNGYIAVYVMGIFANRREYVYKKNLVGFFDGVAWIMQIFVFLTLGLLVFPSSLPSVTLMAALIALFLTFVARPISVFIGTIFTKFSIKEKTFISWVGLRGVVPVILSTYPLSANINHAEDMFNIVFVIVFISVLIQGSTISKAATILGVRLEENKKEEVKEPSIKNQIFYQSIRQFSIEEDSKIIGKNLAELELPENFYVVLSVRDGKYIKVTGSYLFKANDLLLIVCKDEDFYTKILKDYGFIA</sequence>
<evidence type="ECO:0000313" key="13">
    <source>
        <dbReference type="Proteomes" id="UP000254920"/>
    </source>
</evidence>
<evidence type="ECO:0000256" key="2">
    <source>
        <dbReference type="ARBA" id="ARBA00022448"/>
    </source>
</evidence>
<feature type="transmembrane region" description="Helical" evidence="10">
    <location>
        <begin position="118"/>
        <end position="136"/>
    </location>
</feature>
<evidence type="ECO:0000256" key="8">
    <source>
        <dbReference type="ARBA" id="ARBA00023065"/>
    </source>
</evidence>
<keyword evidence="13" id="KW-1185">Reference proteome</keyword>
<evidence type="ECO:0000259" key="11">
    <source>
        <dbReference type="PROSITE" id="PS51202"/>
    </source>
</evidence>
<keyword evidence="2" id="KW-0813">Transport</keyword>
<evidence type="ECO:0000256" key="1">
    <source>
        <dbReference type="ARBA" id="ARBA00004651"/>
    </source>
</evidence>
<feature type="transmembrane region" description="Helical" evidence="10">
    <location>
        <begin position="361"/>
        <end position="380"/>
    </location>
</feature>
<feature type="domain" description="RCK C-terminal" evidence="11">
    <location>
        <begin position="401"/>
        <end position="484"/>
    </location>
</feature>
<dbReference type="InterPro" id="IPR006153">
    <property type="entry name" value="Cation/H_exchanger_TM"/>
</dbReference>
<dbReference type="RefSeq" id="WP_089188087.1">
    <property type="nucleotide sequence ID" value="NZ_UFVD01000001.1"/>
</dbReference>
<reference evidence="12 13" key="1">
    <citation type="submission" date="2018-06" db="EMBL/GenBank/DDBJ databases">
        <authorList>
            <consortium name="Pathogen Informatics"/>
            <person name="Doyle S."/>
        </authorList>
    </citation>
    <scope>NUCLEOTIDE SEQUENCE [LARGE SCALE GENOMIC DNA]</scope>
    <source>
        <strain evidence="12 13">NCTC12475</strain>
    </source>
</reference>
<feature type="transmembrane region" description="Helical" evidence="10">
    <location>
        <begin position="86"/>
        <end position="112"/>
    </location>
</feature>
<feature type="transmembrane region" description="Helical" evidence="10">
    <location>
        <begin position="55"/>
        <end position="74"/>
    </location>
</feature>
<feature type="transmembrane region" description="Helical" evidence="10">
    <location>
        <begin position="295"/>
        <end position="320"/>
    </location>
</feature>
<dbReference type="STRING" id="32024.GCA_000788295_00203"/>
<dbReference type="GO" id="GO:0005886">
    <property type="term" value="C:plasma membrane"/>
    <property type="evidence" value="ECO:0007669"/>
    <property type="project" value="UniProtKB-SubCell"/>
</dbReference>
<evidence type="ECO:0000256" key="9">
    <source>
        <dbReference type="ARBA" id="ARBA00023136"/>
    </source>
</evidence>
<dbReference type="Gene3D" id="1.20.1530.20">
    <property type="match status" value="1"/>
</dbReference>